<evidence type="ECO:0000256" key="1">
    <source>
        <dbReference type="SAM" id="SignalP"/>
    </source>
</evidence>
<proteinExistence type="predicted"/>
<dbReference type="RefSeq" id="WP_380902232.1">
    <property type="nucleotide sequence ID" value="NZ_JBHUEG010000007.1"/>
</dbReference>
<name>A0ABW5KH59_9SPHI</name>
<evidence type="ECO:0000313" key="2">
    <source>
        <dbReference type="EMBL" id="MFD2547458.1"/>
    </source>
</evidence>
<evidence type="ECO:0000313" key="3">
    <source>
        <dbReference type="Proteomes" id="UP001597545"/>
    </source>
</evidence>
<keyword evidence="1" id="KW-0732">Signal</keyword>
<sequence>MGKLFALFFACLCMETLSAQTEADTIHYRKIYYLGGTGLSFPLGKTNEALTTKLFSGSAGLDIALKDPQYFLTPTLYMLTFGYDQLIPDPNYNHMIENGRASFYMLSLAAGKRKQVKRLNSYAYLGPAMGLITEPRGDLVDGKIKMENKRSFTVAGKMGIGSDYKFPGFFIGAEIGYLYNLKKIEGNPVHFLTIMVGLKSDITRLSEKVTDVIGIDTYK</sequence>
<evidence type="ECO:0008006" key="4">
    <source>
        <dbReference type="Google" id="ProtNLM"/>
    </source>
</evidence>
<dbReference type="EMBL" id="JBHULR010000003">
    <property type="protein sequence ID" value="MFD2547458.1"/>
    <property type="molecule type" value="Genomic_DNA"/>
</dbReference>
<keyword evidence="3" id="KW-1185">Reference proteome</keyword>
<protein>
    <recommendedName>
        <fullName evidence="4">PorT family protein</fullName>
    </recommendedName>
</protein>
<comment type="caution">
    <text evidence="2">The sequence shown here is derived from an EMBL/GenBank/DDBJ whole genome shotgun (WGS) entry which is preliminary data.</text>
</comment>
<dbReference type="Proteomes" id="UP001597545">
    <property type="component" value="Unassembled WGS sequence"/>
</dbReference>
<reference evidence="3" key="1">
    <citation type="journal article" date="2019" name="Int. J. Syst. Evol. Microbiol.">
        <title>The Global Catalogue of Microorganisms (GCM) 10K type strain sequencing project: providing services to taxonomists for standard genome sequencing and annotation.</title>
        <authorList>
            <consortium name="The Broad Institute Genomics Platform"/>
            <consortium name="The Broad Institute Genome Sequencing Center for Infectious Disease"/>
            <person name="Wu L."/>
            <person name="Ma J."/>
        </authorList>
    </citation>
    <scope>NUCLEOTIDE SEQUENCE [LARGE SCALE GENOMIC DNA]</scope>
    <source>
        <strain evidence="3">KCTC 42662</strain>
    </source>
</reference>
<feature type="chain" id="PRO_5046952069" description="PorT family protein" evidence="1">
    <location>
        <begin position="20"/>
        <end position="219"/>
    </location>
</feature>
<accession>A0ABW5KH59</accession>
<gene>
    <name evidence="2" type="ORF">ACFSR5_07360</name>
</gene>
<organism evidence="2 3">
    <name type="scientific">Sphingobacterium suaedae</name>
    <dbReference type="NCBI Taxonomy" id="1686402"/>
    <lineage>
        <taxon>Bacteria</taxon>
        <taxon>Pseudomonadati</taxon>
        <taxon>Bacteroidota</taxon>
        <taxon>Sphingobacteriia</taxon>
        <taxon>Sphingobacteriales</taxon>
        <taxon>Sphingobacteriaceae</taxon>
        <taxon>Sphingobacterium</taxon>
    </lineage>
</organism>
<feature type="signal peptide" evidence="1">
    <location>
        <begin position="1"/>
        <end position="19"/>
    </location>
</feature>